<accession>A0A2Y9TUM9</accession>
<dbReference type="OrthoDB" id="9791827at2"/>
<reference evidence="1 2" key="1">
    <citation type="journal article" date="2019" name="Int. J. Syst. Evol. Microbiol.">
        <title>Limnobaculum parvum gen. nov., sp. nov., isolated from a freshwater lake.</title>
        <authorList>
            <person name="Baek C."/>
            <person name="Shin S.K."/>
            <person name="Yi H."/>
        </authorList>
    </citation>
    <scope>NUCLEOTIDE SEQUENCE [LARGE SCALE GENOMIC DNA]</scope>
    <source>
        <strain evidence="1 2">HYN0051</strain>
    </source>
</reference>
<name>A0A2Y9TUM9_9GAMM</name>
<protein>
    <submittedName>
        <fullName evidence="1">Glycosyltransferase</fullName>
    </submittedName>
</protein>
<evidence type="ECO:0000313" key="2">
    <source>
        <dbReference type="Proteomes" id="UP000244908"/>
    </source>
</evidence>
<proteinExistence type="predicted"/>
<dbReference type="InterPro" id="IPR029465">
    <property type="entry name" value="ATPgrasp_TupA"/>
</dbReference>
<organism evidence="1 2">
    <name type="scientific">Limnobaculum parvum</name>
    <dbReference type="NCBI Taxonomy" id="2172103"/>
    <lineage>
        <taxon>Bacteria</taxon>
        <taxon>Pseudomonadati</taxon>
        <taxon>Pseudomonadota</taxon>
        <taxon>Gammaproteobacteria</taxon>
        <taxon>Enterobacterales</taxon>
        <taxon>Budviciaceae</taxon>
        <taxon>Limnobaculum</taxon>
    </lineage>
</organism>
<dbReference type="KEGG" id="lpv:HYN51_01455"/>
<dbReference type="AlphaFoldDB" id="A0A2Y9TUM9"/>
<dbReference type="GO" id="GO:0016740">
    <property type="term" value="F:transferase activity"/>
    <property type="evidence" value="ECO:0007669"/>
    <property type="project" value="UniProtKB-KW"/>
</dbReference>
<dbReference type="Pfam" id="PF14305">
    <property type="entry name" value="ATPgrasp_TupA"/>
    <property type="match status" value="1"/>
</dbReference>
<gene>
    <name evidence="1" type="ORF">HYN51_01455</name>
</gene>
<keyword evidence="2" id="KW-1185">Reference proteome</keyword>
<dbReference type="Proteomes" id="UP000244908">
    <property type="component" value="Chromosome"/>
</dbReference>
<evidence type="ECO:0000313" key="1">
    <source>
        <dbReference type="EMBL" id="AWH87342.1"/>
    </source>
</evidence>
<dbReference type="EMBL" id="CP029185">
    <property type="protein sequence ID" value="AWH87342.1"/>
    <property type="molecule type" value="Genomic_DNA"/>
</dbReference>
<dbReference type="RefSeq" id="WP_108899431.1">
    <property type="nucleotide sequence ID" value="NZ_CP029185.2"/>
</dbReference>
<sequence length="297" mass="36223">MYKYKLKLLEYWVKKIRFYFLNDKRYRQRRFFEDFKRFPDLTSPKTFNEKIMYRMLYIKNSLFTQLADKVKAREYVKKIAGERYLVPFLDVYEHIDQLNFSELPDKFVLKCSHDCGSVIICLSKSQFDFNKAKQKITFCMKRNMYYSSREWQYRDITPRIMCEKYIDLFSGKDKETTPEVYQVHCFDGVPQYIEVDFKDIHEKTHINIYNVQWELQPVTVRHPNTEAEIIKPPLFDELLRLATLLTQNIDYCRIDFLMTDSEIYFSEFTFSPCNGRMKFSSDDWDYKFGRLWNLQSH</sequence>